<evidence type="ECO:0000313" key="2">
    <source>
        <dbReference type="Proteomes" id="UP001620626"/>
    </source>
</evidence>
<proteinExistence type="predicted"/>
<organism evidence="1 2">
    <name type="scientific">Heterodera trifolii</name>
    <dbReference type="NCBI Taxonomy" id="157864"/>
    <lineage>
        <taxon>Eukaryota</taxon>
        <taxon>Metazoa</taxon>
        <taxon>Ecdysozoa</taxon>
        <taxon>Nematoda</taxon>
        <taxon>Chromadorea</taxon>
        <taxon>Rhabditida</taxon>
        <taxon>Tylenchina</taxon>
        <taxon>Tylenchomorpha</taxon>
        <taxon>Tylenchoidea</taxon>
        <taxon>Heteroderidae</taxon>
        <taxon>Heteroderinae</taxon>
        <taxon>Heterodera</taxon>
    </lineage>
</organism>
<accession>A0ABD2L2C7</accession>
<protein>
    <submittedName>
        <fullName evidence="1">Uncharacterized protein</fullName>
    </submittedName>
</protein>
<gene>
    <name evidence="1" type="ORF">niasHT_010520</name>
</gene>
<dbReference type="EMBL" id="JBICBT010000574">
    <property type="protein sequence ID" value="KAL3109256.1"/>
    <property type="molecule type" value="Genomic_DNA"/>
</dbReference>
<evidence type="ECO:0000313" key="1">
    <source>
        <dbReference type="EMBL" id="KAL3109256.1"/>
    </source>
</evidence>
<sequence length="100" mass="11642">MNKFRGKHARHYFNIRHGHRAHHQHHNHVIQPQARQGIADAMTASCRTTTLDVASVRMLRVEKQPQISKRGKDWTVPHSAIFDQFAFSFDNHSRIPILLT</sequence>
<name>A0ABD2L2C7_9BILA</name>
<keyword evidence="2" id="KW-1185">Reference proteome</keyword>
<reference evidence="1 2" key="1">
    <citation type="submission" date="2024-10" db="EMBL/GenBank/DDBJ databases">
        <authorList>
            <person name="Kim D."/>
        </authorList>
    </citation>
    <scope>NUCLEOTIDE SEQUENCE [LARGE SCALE GENOMIC DNA]</scope>
    <source>
        <strain evidence="1">BH-2024</strain>
    </source>
</reference>
<dbReference type="AlphaFoldDB" id="A0ABD2L2C7"/>
<dbReference type="Proteomes" id="UP001620626">
    <property type="component" value="Unassembled WGS sequence"/>
</dbReference>
<comment type="caution">
    <text evidence="1">The sequence shown here is derived from an EMBL/GenBank/DDBJ whole genome shotgun (WGS) entry which is preliminary data.</text>
</comment>